<evidence type="ECO:0000256" key="4">
    <source>
        <dbReference type="ARBA" id="ARBA00023163"/>
    </source>
</evidence>
<protein>
    <submittedName>
        <fullName evidence="8">AcrR family transcriptional regulator</fullName>
    </submittedName>
</protein>
<dbReference type="PANTHER" id="PTHR30055">
    <property type="entry name" value="HTH-TYPE TRANSCRIPTIONAL REGULATOR RUTR"/>
    <property type="match status" value="1"/>
</dbReference>
<dbReference type="InterPro" id="IPR039538">
    <property type="entry name" value="BetI_C"/>
</dbReference>
<keyword evidence="4" id="KW-0804">Transcription</keyword>
<evidence type="ECO:0000256" key="3">
    <source>
        <dbReference type="ARBA" id="ARBA00023125"/>
    </source>
</evidence>
<sequence length="220" mass="24057">MTEAGESLANPPPIGKVSMRQKRSVQRRLDILRAAMGIFGRRGYQRGSLIEIAEVVGMTHAGILHHFGSKDELLIEVLRYRDQADFEELDVDHLPEGLGLFAHLVRTARLNATRPGIVQSYAVLSAESVTDDHPAQEWFRARFAGLRVILADALREVCEAGTMPDEEEIRAAASVIIGLMDGLQIQWLLDQNSVDLAYTTALGINAVLASLTGGAVTKVE</sequence>
<name>A0A841FEX9_9ACTN</name>
<keyword evidence="1" id="KW-0678">Repressor</keyword>
<comment type="caution">
    <text evidence="8">The sequence shown here is derived from an EMBL/GenBank/DDBJ whole genome shotgun (WGS) entry which is preliminary data.</text>
</comment>
<keyword evidence="9" id="KW-1185">Reference proteome</keyword>
<accession>A0A841FEX9</accession>
<evidence type="ECO:0000256" key="5">
    <source>
        <dbReference type="PROSITE-ProRule" id="PRU00335"/>
    </source>
</evidence>
<dbReference type="GO" id="GO:0003700">
    <property type="term" value="F:DNA-binding transcription factor activity"/>
    <property type="evidence" value="ECO:0007669"/>
    <property type="project" value="TreeGrafter"/>
</dbReference>
<dbReference type="Gene3D" id="1.10.357.10">
    <property type="entry name" value="Tetracycline Repressor, domain 2"/>
    <property type="match status" value="1"/>
</dbReference>
<dbReference type="InterPro" id="IPR050109">
    <property type="entry name" value="HTH-type_TetR-like_transc_reg"/>
</dbReference>
<dbReference type="PROSITE" id="PS50977">
    <property type="entry name" value="HTH_TETR_2"/>
    <property type="match status" value="1"/>
</dbReference>
<keyword evidence="2" id="KW-0805">Transcription regulation</keyword>
<evidence type="ECO:0000256" key="1">
    <source>
        <dbReference type="ARBA" id="ARBA00022491"/>
    </source>
</evidence>
<dbReference type="InterPro" id="IPR001647">
    <property type="entry name" value="HTH_TetR"/>
</dbReference>
<evidence type="ECO:0000259" key="7">
    <source>
        <dbReference type="PROSITE" id="PS50977"/>
    </source>
</evidence>
<dbReference type="GO" id="GO:0000976">
    <property type="term" value="F:transcription cis-regulatory region binding"/>
    <property type="evidence" value="ECO:0007669"/>
    <property type="project" value="TreeGrafter"/>
</dbReference>
<dbReference type="Pfam" id="PF13977">
    <property type="entry name" value="TetR_C_6"/>
    <property type="match status" value="1"/>
</dbReference>
<dbReference type="EMBL" id="JACHGT010000003">
    <property type="protein sequence ID" value="MBB6033553.1"/>
    <property type="molecule type" value="Genomic_DNA"/>
</dbReference>
<organism evidence="8 9">
    <name type="scientific">Phytomonospora endophytica</name>
    <dbReference type="NCBI Taxonomy" id="714109"/>
    <lineage>
        <taxon>Bacteria</taxon>
        <taxon>Bacillati</taxon>
        <taxon>Actinomycetota</taxon>
        <taxon>Actinomycetes</taxon>
        <taxon>Micromonosporales</taxon>
        <taxon>Micromonosporaceae</taxon>
        <taxon>Phytomonospora</taxon>
    </lineage>
</organism>
<feature type="DNA-binding region" description="H-T-H motif" evidence="5">
    <location>
        <begin position="48"/>
        <end position="67"/>
    </location>
</feature>
<dbReference type="PANTHER" id="PTHR30055:SF234">
    <property type="entry name" value="HTH-TYPE TRANSCRIPTIONAL REGULATOR BETI"/>
    <property type="match status" value="1"/>
</dbReference>
<feature type="domain" description="HTH tetR-type" evidence="7">
    <location>
        <begin position="25"/>
        <end position="85"/>
    </location>
</feature>
<dbReference type="PRINTS" id="PR00455">
    <property type="entry name" value="HTHTETR"/>
</dbReference>
<gene>
    <name evidence="8" type="ORF">HNR73_001403</name>
</gene>
<evidence type="ECO:0000313" key="8">
    <source>
        <dbReference type="EMBL" id="MBB6033553.1"/>
    </source>
</evidence>
<dbReference type="SUPFAM" id="SSF46689">
    <property type="entry name" value="Homeodomain-like"/>
    <property type="match status" value="1"/>
</dbReference>
<reference evidence="8 9" key="1">
    <citation type="submission" date="2020-08" db="EMBL/GenBank/DDBJ databases">
        <title>Genomic Encyclopedia of Type Strains, Phase IV (KMG-IV): sequencing the most valuable type-strain genomes for metagenomic binning, comparative biology and taxonomic classification.</title>
        <authorList>
            <person name="Goeker M."/>
        </authorList>
    </citation>
    <scope>NUCLEOTIDE SEQUENCE [LARGE SCALE GENOMIC DNA]</scope>
    <source>
        <strain evidence="8 9">YIM 65646</strain>
    </source>
</reference>
<proteinExistence type="predicted"/>
<feature type="region of interest" description="Disordered" evidence="6">
    <location>
        <begin position="1"/>
        <end position="20"/>
    </location>
</feature>
<dbReference type="Pfam" id="PF00440">
    <property type="entry name" value="TetR_N"/>
    <property type="match status" value="1"/>
</dbReference>
<dbReference type="RefSeq" id="WP_203685883.1">
    <property type="nucleotide sequence ID" value="NZ_BONT01000014.1"/>
</dbReference>
<evidence type="ECO:0000313" key="9">
    <source>
        <dbReference type="Proteomes" id="UP000548476"/>
    </source>
</evidence>
<evidence type="ECO:0000256" key="2">
    <source>
        <dbReference type="ARBA" id="ARBA00023015"/>
    </source>
</evidence>
<evidence type="ECO:0000256" key="6">
    <source>
        <dbReference type="SAM" id="MobiDB-lite"/>
    </source>
</evidence>
<dbReference type="Proteomes" id="UP000548476">
    <property type="component" value="Unassembled WGS sequence"/>
</dbReference>
<dbReference type="AlphaFoldDB" id="A0A841FEX9"/>
<keyword evidence="3 5" id="KW-0238">DNA-binding</keyword>
<dbReference type="InterPro" id="IPR009057">
    <property type="entry name" value="Homeodomain-like_sf"/>
</dbReference>
<dbReference type="InterPro" id="IPR036271">
    <property type="entry name" value="Tet_transcr_reg_TetR-rel_C_sf"/>
</dbReference>
<dbReference type="SUPFAM" id="SSF48498">
    <property type="entry name" value="Tetracyclin repressor-like, C-terminal domain"/>
    <property type="match status" value="1"/>
</dbReference>